<proteinExistence type="predicted"/>
<evidence type="ECO:0008006" key="3">
    <source>
        <dbReference type="Google" id="ProtNLM"/>
    </source>
</evidence>
<dbReference type="GeneID" id="96288181"/>
<protein>
    <recommendedName>
        <fullName evidence="3">Aminotransferase</fullName>
    </recommendedName>
</protein>
<dbReference type="InterPro" id="IPR015421">
    <property type="entry name" value="PyrdxlP-dep_Trfase_major"/>
</dbReference>
<sequence length="443" mass="47631">MNTLMSPVTEDAPCVAVYRELRDGVSRASAQIGYGYNLFPTAPATHRFLHRALAACAHSGRLHEYGTADDARDRALAATLAGTYLGVSLEGEQIIFTSGATEGIGLVTRWLAACDAGLLLPAPCYYAFEQTPRRWGGTVLGRYRHDGAVHATGENASHTALVEIFPNGVTGALYTPPPLVADFRVVDVVFLAGGGGPNPHQVTDHVRTTLSGRVADTAVLMTPSKDLCIPGIRPGLLISGHTSLLDAVRDDLFDRTASSSPLTGQAVLLYLTVLLLAEAAHDSNPADFTRRHRWIARQYAHHRVPTMPSETDCRAIVEHLDAMSAHFADGFNLLTEHAGGLLETGAHLRPVSGYSLLPPLAADLSHSDETVAWVNAVGRQFDLKLNAHLLFGGTKESWQHLYPGPPRIRVNVSVPHEDLLHTLGLLRAAHRGVVLPSPRTEAA</sequence>
<keyword evidence="2" id="KW-1185">Reference proteome</keyword>
<name>A0ABQ2ZFJ1_9ACTN</name>
<gene>
    <name evidence="1" type="ORF">GCM10010326_01260</name>
</gene>
<dbReference type="SUPFAM" id="SSF53383">
    <property type="entry name" value="PLP-dependent transferases"/>
    <property type="match status" value="1"/>
</dbReference>
<dbReference type="EMBL" id="BMUU01000001">
    <property type="protein sequence ID" value="GGY13708.1"/>
    <property type="molecule type" value="Genomic_DNA"/>
</dbReference>
<reference evidence="2" key="1">
    <citation type="journal article" date="2019" name="Int. J. Syst. Evol. Microbiol.">
        <title>The Global Catalogue of Microorganisms (GCM) 10K type strain sequencing project: providing services to taxonomists for standard genome sequencing and annotation.</title>
        <authorList>
            <consortium name="The Broad Institute Genomics Platform"/>
            <consortium name="The Broad Institute Genome Sequencing Center for Infectious Disease"/>
            <person name="Wu L."/>
            <person name="Ma J."/>
        </authorList>
    </citation>
    <scope>NUCLEOTIDE SEQUENCE [LARGE SCALE GENOMIC DNA]</scope>
    <source>
        <strain evidence="2">JCM 4594</strain>
    </source>
</reference>
<dbReference type="RefSeq" id="WP_161244162.1">
    <property type="nucleotide sequence ID" value="NZ_BMUU01000001.1"/>
</dbReference>
<accession>A0ABQ2ZFJ1</accession>
<dbReference type="Gene3D" id="3.40.640.10">
    <property type="entry name" value="Type I PLP-dependent aspartate aminotransferase-like (Major domain)"/>
    <property type="match status" value="1"/>
</dbReference>
<comment type="caution">
    <text evidence="1">The sequence shown here is derived from an EMBL/GenBank/DDBJ whole genome shotgun (WGS) entry which is preliminary data.</text>
</comment>
<evidence type="ECO:0000313" key="1">
    <source>
        <dbReference type="EMBL" id="GGY13708.1"/>
    </source>
</evidence>
<dbReference type="Proteomes" id="UP000600946">
    <property type="component" value="Unassembled WGS sequence"/>
</dbReference>
<dbReference type="InterPro" id="IPR015424">
    <property type="entry name" value="PyrdxlP-dep_Trfase"/>
</dbReference>
<organism evidence="1 2">
    <name type="scientific">Streptomyces xanthochromogenes</name>
    <dbReference type="NCBI Taxonomy" id="67384"/>
    <lineage>
        <taxon>Bacteria</taxon>
        <taxon>Bacillati</taxon>
        <taxon>Actinomycetota</taxon>
        <taxon>Actinomycetes</taxon>
        <taxon>Kitasatosporales</taxon>
        <taxon>Streptomycetaceae</taxon>
        <taxon>Streptomyces</taxon>
    </lineage>
</organism>
<evidence type="ECO:0000313" key="2">
    <source>
        <dbReference type="Proteomes" id="UP000600946"/>
    </source>
</evidence>